<gene>
    <name evidence="3" type="ORF">AY601_2612</name>
</gene>
<sequence length="429" mass="48740" precursor="true">MKKIILSLLISSSAWAQQVVPKKYNYTNFNLIVDVEGREKFYNQMIREKPENKAKPAQYNDYRSSLAIGWLAKGNLERYKYYTKGNPEFSFPNLLDFSYTLEHLVEDSNNLKIVEEVSKAYLDRLDKNKANDELTTDRMQVLLEVNAMANAKLGNVDVAMKNIERSSVIKGMREAKYFKDSKSNYLNRYAIVLHAAGQHKKALDLLTEAVRNADSNPKVIATLREIYKKVNGSDKGLDSTIKALQDEAYHKYYKEVEKSYIADSKIPFRGVIANPDEDSKDKTLTLFTARKHAKEISLPELSGKKVNFADYQGKILVIDFWTTGCTPCVAAFAGFEKVVADYKNDPFQLFVINLFEGQETIKSFIAKKGITLDVLRDVPNAAYDIQATPTKIIFDPTGTIRFYSSGYAGSTDREYYKLKAMVEIVKAHS</sequence>
<feature type="signal peptide" evidence="1">
    <location>
        <begin position="1"/>
        <end position="16"/>
    </location>
</feature>
<name>A0A127VE77_9SPHI</name>
<evidence type="ECO:0000256" key="1">
    <source>
        <dbReference type="SAM" id="SignalP"/>
    </source>
</evidence>
<keyword evidence="1" id="KW-0732">Signal</keyword>
<dbReference type="CDD" id="cd02966">
    <property type="entry name" value="TlpA_like_family"/>
    <property type="match status" value="1"/>
</dbReference>
<proteinExistence type="predicted"/>
<dbReference type="SUPFAM" id="SSF48452">
    <property type="entry name" value="TPR-like"/>
    <property type="match status" value="1"/>
</dbReference>
<dbReference type="GO" id="GO:0006950">
    <property type="term" value="P:response to stress"/>
    <property type="evidence" value="ECO:0007669"/>
    <property type="project" value="UniProtKB-ARBA"/>
</dbReference>
<dbReference type="GO" id="GO:0016853">
    <property type="term" value="F:isomerase activity"/>
    <property type="evidence" value="ECO:0007669"/>
    <property type="project" value="UniProtKB-KW"/>
</dbReference>
<keyword evidence="4" id="KW-1185">Reference proteome</keyword>
<dbReference type="PATRIC" id="fig|188932.3.peg.2723"/>
<dbReference type="EMBL" id="CP014504">
    <property type="protein sequence ID" value="AMP99500.1"/>
    <property type="molecule type" value="Genomic_DNA"/>
</dbReference>
<dbReference type="Gene3D" id="3.40.30.10">
    <property type="entry name" value="Glutaredoxin"/>
    <property type="match status" value="1"/>
</dbReference>
<dbReference type="AlphaFoldDB" id="A0A127VE77"/>
<dbReference type="GO" id="GO:0016209">
    <property type="term" value="F:antioxidant activity"/>
    <property type="evidence" value="ECO:0007669"/>
    <property type="project" value="InterPro"/>
</dbReference>
<dbReference type="InterPro" id="IPR000866">
    <property type="entry name" value="AhpC/TSA"/>
</dbReference>
<dbReference type="InterPro" id="IPR011990">
    <property type="entry name" value="TPR-like_helical_dom_sf"/>
</dbReference>
<dbReference type="InterPro" id="IPR013766">
    <property type="entry name" value="Thioredoxin_domain"/>
</dbReference>
<dbReference type="PANTHER" id="PTHR42852">
    <property type="entry name" value="THIOL:DISULFIDE INTERCHANGE PROTEIN DSBE"/>
    <property type="match status" value="1"/>
</dbReference>
<protein>
    <submittedName>
        <fullName evidence="3">Thiol-disulfide isomerase and thioredoxin</fullName>
    </submittedName>
</protein>
<feature type="chain" id="PRO_5007280483" evidence="1">
    <location>
        <begin position="17"/>
        <end position="429"/>
    </location>
</feature>
<dbReference type="OrthoDB" id="620130at2"/>
<feature type="domain" description="Thioredoxin" evidence="2">
    <location>
        <begin position="287"/>
        <end position="426"/>
    </location>
</feature>
<dbReference type="Pfam" id="PF00578">
    <property type="entry name" value="AhpC-TSA"/>
    <property type="match status" value="1"/>
</dbReference>
<evidence type="ECO:0000259" key="2">
    <source>
        <dbReference type="PROSITE" id="PS51352"/>
    </source>
</evidence>
<evidence type="ECO:0000313" key="4">
    <source>
        <dbReference type="Proteomes" id="UP000071561"/>
    </source>
</evidence>
<reference evidence="3 4" key="1">
    <citation type="submission" date="2016-03" db="EMBL/GenBank/DDBJ databases">
        <title>Complete genome sequence of Pedobacter cryoconitis PAMC 27485.</title>
        <authorList>
            <person name="Lee J."/>
            <person name="Kim O.-S."/>
        </authorList>
    </citation>
    <scope>NUCLEOTIDE SEQUENCE [LARGE SCALE GENOMIC DNA]</scope>
    <source>
        <strain evidence="3 4">PAMC 27485</strain>
    </source>
</reference>
<dbReference type="KEGG" id="pcm:AY601_2612"/>
<dbReference type="InterPro" id="IPR036249">
    <property type="entry name" value="Thioredoxin-like_sf"/>
</dbReference>
<dbReference type="GO" id="GO:0016491">
    <property type="term" value="F:oxidoreductase activity"/>
    <property type="evidence" value="ECO:0007669"/>
    <property type="project" value="InterPro"/>
</dbReference>
<dbReference type="PANTHER" id="PTHR42852:SF17">
    <property type="entry name" value="THIOREDOXIN-LIKE PROTEIN HI_1115"/>
    <property type="match status" value="1"/>
</dbReference>
<dbReference type="Gene3D" id="1.25.40.10">
    <property type="entry name" value="Tetratricopeptide repeat domain"/>
    <property type="match status" value="1"/>
</dbReference>
<accession>A0A127VE77</accession>
<organism evidence="3 4">
    <name type="scientific">Pedobacter cryoconitis</name>
    <dbReference type="NCBI Taxonomy" id="188932"/>
    <lineage>
        <taxon>Bacteria</taxon>
        <taxon>Pseudomonadati</taxon>
        <taxon>Bacteroidota</taxon>
        <taxon>Sphingobacteriia</taxon>
        <taxon>Sphingobacteriales</taxon>
        <taxon>Sphingobacteriaceae</taxon>
        <taxon>Pedobacter</taxon>
    </lineage>
</organism>
<evidence type="ECO:0000313" key="3">
    <source>
        <dbReference type="EMBL" id="AMP99500.1"/>
    </source>
</evidence>
<dbReference type="RefSeq" id="WP_068401696.1">
    <property type="nucleotide sequence ID" value="NZ_CP014504.1"/>
</dbReference>
<dbReference type="PROSITE" id="PS51352">
    <property type="entry name" value="THIOREDOXIN_2"/>
    <property type="match status" value="1"/>
</dbReference>
<keyword evidence="3" id="KW-0413">Isomerase</keyword>
<dbReference type="Proteomes" id="UP000071561">
    <property type="component" value="Chromosome"/>
</dbReference>
<dbReference type="SUPFAM" id="SSF52833">
    <property type="entry name" value="Thioredoxin-like"/>
    <property type="match status" value="1"/>
</dbReference>
<dbReference type="InterPro" id="IPR050553">
    <property type="entry name" value="Thioredoxin_ResA/DsbE_sf"/>
</dbReference>